<feature type="transmembrane region" description="Helical" evidence="1">
    <location>
        <begin position="12"/>
        <end position="45"/>
    </location>
</feature>
<proteinExistence type="predicted"/>
<keyword evidence="1" id="KW-0812">Transmembrane</keyword>
<name>A0A815RE23_9BILA</name>
<keyword evidence="1" id="KW-0472">Membrane</keyword>
<dbReference type="EMBL" id="CAJNOK010021699">
    <property type="protein sequence ID" value="CAF1336165.1"/>
    <property type="molecule type" value="Genomic_DNA"/>
</dbReference>
<dbReference type="EMBL" id="CAJNOQ010020834">
    <property type="protein sequence ID" value="CAF1476282.1"/>
    <property type="molecule type" value="Genomic_DNA"/>
</dbReference>
<evidence type="ECO:0000313" key="4">
    <source>
        <dbReference type="EMBL" id="CAF4147445.1"/>
    </source>
</evidence>
<dbReference type="EMBL" id="CAJOBA010043323">
    <property type="protein sequence ID" value="CAF4147445.1"/>
    <property type="molecule type" value="Genomic_DNA"/>
</dbReference>
<dbReference type="OrthoDB" id="10030165at2759"/>
<keyword evidence="6" id="KW-1185">Reference proteome</keyword>
<dbReference type="EMBL" id="CAJOBC010086304">
    <property type="protein sequence ID" value="CAF4342282.1"/>
    <property type="molecule type" value="Genomic_DNA"/>
</dbReference>
<evidence type="ECO:0000313" key="2">
    <source>
        <dbReference type="EMBL" id="CAF1336165.1"/>
    </source>
</evidence>
<dbReference type="Proteomes" id="UP000681722">
    <property type="component" value="Unassembled WGS sequence"/>
</dbReference>
<protein>
    <submittedName>
        <fullName evidence="3">Uncharacterized protein</fullName>
    </submittedName>
</protein>
<dbReference type="Proteomes" id="UP000677228">
    <property type="component" value="Unassembled WGS sequence"/>
</dbReference>
<dbReference type="Proteomes" id="UP000663829">
    <property type="component" value="Unassembled WGS sequence"/>
</dbReference>
<evidence type="ECO:0000256" key="1">
    <source>
        <dbReference type="SAM" id="Phobius"/>
    </source>
</evidence>
<organism evidence="3 6">
    <name type="scientific">Didymodactylos carnosus</name>
    <dbReference type="NCBI Taxonomy" id="1234261"/>
    <lineage>
        <taxon>Eukaryota</taxon>
        <taxon>Metazoa</taxon>
        <taxon>Spiralia</taxon>
        <taxon>Gnathifera</taxon>
        <taxon>Rotifera</taxon>
        <taxon>Eurotatoria</taxon>
        <taxon>Bdelloidea</taxon>
        <taxon>Philodinida</taxon>
        <taxon>Philodinidae</taxon>
        <taxon>Didymodactylos</taxon>
    </lineage>
</organism>
<accession>A0A815RE23</accession>
<evidence type="ECO:0000313" key="3">
    <source>
        <dbReference type="EMBL" id="CAF1476282.1"/>
    </source>
</evidence>
<keyword evidence="1" id="KW-1133">Transmembrane helix</keyword>
<dbReference type="AlphaFoldDB" id="A0A815RE23"/>
<gene>
    <name evidence="3" type="ORF">GPM918_LOCUS35646</name>
    <name evidence="2" type="ORF">OVA965_LOCUS30120</name>
    <name evidence="5" type="ORF">SRO942_LOCUS36364</name>
    <name evidence="4" type="ORF">TMI583_LOCUS30915</name>
</gene>
<comment type="caution">
    <text evidence="3">The sequence shown here is derived from an EMBL/GenBank/DDBJ whole genome shotgun (WGS) entry which is preliminary data.</text>
</comment>
<evidence type="ECO:0000313" key="5">
    <source>
        <dbReference type="EMBL" id="CAF4342282.1"/>
    </source>
</evidence>
<evidence type="ECO:0000313" key="6">
    <source>
        <dbReference type="Proteomes" id="UP000663829"/>
    </source>
</evidence>
<dbReference type="Proteomes" id="UP000682733">
    <property type="component" value="Unassembled WGS sequence"/>
</dbReference>
<reference evidence="3" key="1">
    <citation type="submission" date="2021-02" db="EMBL/GenBank/DDBJ databases">
        <authorList>
            <person name="Nowell W R."/>
        </authorList>
    </citation>
    <scope>NUCLEOTIDE SEQUENCE</scope>
</reference>
<sequence length="184" mass="21012">MDIVITAFGEFIWISACGIINFCVSSGISCLVIFVSLLCAIGTSAFYRWTLMREKRDQLLLENQIKISDMEEPPIEEQQVEEQTNNEPIVNADNKELLDEENNDNEIVSVDDIQINESDTTSDVIIDTIEGTEEEIRQKQLENICRLLNEQNLTSNWSTIDFLDQLRMYGLHDGFEPSDDELAV</sequence>